<dbReference type="PROSITE" id="PS51194">
    <property type="entry name" value="HELICASE_CTER"/>
    <property type="match status" value="1"/>
</dbReference>
<dbReference type="InterPro" id="IPR010997">
    <property type="entry name" value="HRDC-like_sf"/>
</dbReference>
<feature type="compositionally biased region" description="Pro residues" evidence="13">
    <location>
        <begin position="997"/>
        <end position="1013"/>
    </location>
</feature>
<keyword evidence="3" id="KW-0547">Nucleotide-binding</keyword>
<dbReference type="InterPro" id="IPR014001">
    <property type="entry name" value="Helicase_ATP-bd"/>
</dbReference>
<reference evidence="17" key="2">
    <citation type="journal article" date="2007" name="Science">
        <title>Draft genome sequence of the sexually transmitted pathogen Trichomonas vaginalis.</title>
        <authorList>
            <person name="Carlton J.M."/>
            <person name="Hirt R.P."/>
            <person name="Silva J.C."/>
            <person name="Delcher A.L."/>
            <person name="Schatz M."/>
            <person name="Zhao Q."/>
            <person name="Wortman J.R."/>
            <person name="Bidwell S.L."/>
            <person name="Alsmark U.C.M."/>
            <person name="Besteiro S."/>
            <person name="Sicheritz-Ponten T."/>
            <person name="Noel C.J."/>
            <person name="Dacks J.B."/>
            <person name="Foster P.G."/>
            <person name="Simillion C."/>
            <person name="Van de Peer Y."/>
            <person name="Miranda-Saavedra D."/>
            <person name="Barton G.J."/>
            <person name="Westrop G.D."/>
            <person name="Mueller S."/>
            <person name="Dessi D."/>
            <person name="Fiori P.L."/>
            <person name="Ren Q."/>
            <person name="Paulsen I."/>
            <person name="Zhang H."/>
            <person name="Bastida-Corcuera F.D."/>
            <person name="Simoes-Barbosa A."/>
            <person name="Brown M.T."/>
            <person name="Hayes R.D."/>
            <person name="Mukherjee M."/>
            <person name="Okumura C.Y."/>
            <person name="Schneider R."/>
            <person name="Smith A.J."/>
            <person name="Vanacova S."/>
            <person name="Villalvazo M."/>
            <person name="Haas B.J."/>
            <person name="Pertea M."/>
            <person name="Feldblyum T.V."/>
            <person name="Utterback T.R."/>
            <person name="Shu C.L."/>
            <person name="Osoegawa K."/>
            <person name="de Jong P.J."/>
            <person name="Hrdy I."/>
            <person name="Horvathova L."/>
            <person name="Zubacova Z."/>
            <person name="Dolezal P."/>
            <person name="Malik S.B."/>
            <person name="Logsdon J.M. Jr."/>
            <person name="Henze K."/>
            <person name="Gupta A."/>
            <person name="Wang C.C."/>
            <person name="Dunne R.L."/>
            <person name="Upcroft J.A."/>
            <person name="Upcroft P."/>
            <person name="White O."/>
            <person name="Salzberg S.L."/>
            <person name="Tang P."/>
            <person name="Chiu C.-H."/>
            <person name="Lee Y.-S."/>
            <person name="Embley T.M."/>
            <person name="Coombs G.H."/>
            <person name="Mottram J.C."/>
            <person name="Tachezy J."/>
            <person name="Fraser-Liggett C.M."/>
            <person name="Johnson P.J."/>
        </authorList>
    </citation>
    <scope>NUCLEOTIDE SEQUENCE [LARGE SCALE GENOMIC DNA]</scope>
    <source>
        <strain evidence="17">G3</strain>
    </source>
</reference>
<dbReference type="RefSeq" id="XP_001326459.1">
    <property type="nucleotide sequence ID" value="XM_001326424.1"/>
</dbReference>
<dbReference type="InterPro" id="IPR004589">
    <property type="entry name" value="DNA_helicase_ATP-dep_RecQ"/>
</dbReference>
<dbReference type="InterPro" id="IPR011545">
    <property type="entry name" value="DEAD/DEAH_box_helicase_dom"/>
</dbReference>
<dbReference type="InterPro" id="IPR001650">
    <property type="entry name" value="Helicase_C-like"/>
</dbReference>
<feature type="compositionally biased region" description="Polar residues" evidence="13">
    <location>
        <begin position="1016"/>
        <end position="1028"/>
    </location>
</feature>
<evidence type="ECO:0000256" key="12">
    <source>
        <dbReference type="SAM" id="Coils"/>
    </source>
</evidence>
<organism evidence="17 18">
    <name type="scientific">Trichomonas vaginalis (strain ATCC PRA-98 / G3)</name>
    <dbReference type="NCBI Taxonomy" id="412133"/>
    <lineage>
        <taxon>Eukaryota</taxon>
        <taxon>Metamonada</taxon>
        <taxon>Parabasalia</taxon>
        <taxon>Trichomonadida</taxon>
        <taxon>Trichomonadidae</taxon>
        <taxon>Trichomonas</taxon>
    </lineage>
</organism>
<dbReference type="EC" id="5.6.2.4" evidence="11"/>
<dbReference type="GO" id="GO:0043138">
    <property type="term" value="F:3'-5' DNA helicase activity"/>
    <property type="evidence" value="ECO:0000318"/>
    <property type="project" value="GO_Central"/>
</dbReference>
<dbReference type="NCBIfam" id="TIGR00614">
    <property type="entry name" value="recQ_fam"/>
    <property type="match status" value="1"/>
</dbReference>
<dbReference type="Pfam" id="PF00570">
    <property type="entry name" value="HRDC"/>
    <property type="match status" value="1"/>
</dbReference>
<keyword evidence="4" id="KW-0378">Hydrolase</keyword>
<dbReference type="SMART" id="SM00341">
    <property type="entry name" value="HRDC"/>
    <property type="match status" value="1"/>
</dbReference>
<dbReference type="GO" id="GO:0003677">
    <property type="term" value="F:DNA binding"/>
    <property type="evidence" value="ECO:0007669"/>
    <property type="project" value="UniProtKB-KW"/>
</dbReference>
<comment type="subcellular location">
    <subcellularLocation>
        <location evidence="1">Nucleus</location>
    </subcellularLocation>
</comment>
<dbReference type="Proteomes" id="UP000001542">
    <property type="component" value="Unassembled WGS sequence"/>
</dbReference>
<sequence length="1081" mass="123032">MAKVVNDLQRISSEILMNYKSFSKSGFVYSFRETPLESPKNLNSLFDSAKKKNEEALKGNLNKKDKYGHGPASNYQNQQNNTYQPNNPPPPPPPPVYAPKTTPRSSTKNNLPPKPTTNDSEFSLSDLEDIPEPQTQSTTHYKPPQSLLRTSSPARPSPQINNESTKFLSDSEDDIAYIPPETDQPSDNVHLESLLLDLNRQLENLNNQICNLLRSNPQDPSIAQLRNQRRGIYDQIEEYELRIQSQFPSTVNNTPTTTKTTTITTPITTIPYSSPIDDDDSYKNNYISDDDQIQEIPQPIYVPDSPQIKKVTIPEEEVTYIEDSPIDLPKTDESDDYIYISDGDDDDGMFMDSSNNEEQISPAVESKMNIVNQKVFHHMHFRGKQRDAIGAALNGKDVFVLMPTGGGKSLCYQLPGYMQGGITLVVSPLISLIQDQVRSLVELNIEAMSFGADTSKEKYSEMWRKISNNSLRFLFLTPEKIMAGSTLDGFLTQLYNENRLTRFVIDEAHCVSQWGHDFRPDYTQLSNLRVRFPNVRIMALTATATDAVQKDIVENLGIKGCSLFKSSFNRPNIFYEVMKKETGFREAALKWIEEKNYRNSTGIVFCMSTAETEQIAKFFQDNGLSAKFYHAKMDKNDRKMTQIEWTKGRVKVIVATLAFGMGIDKPDVRYVIHMTMPKSLEEYYQESGRAGRDGKQSHALLMFSMGDKSKVHRMITMADQNTGETKSRERIEVEDQLLNHMTEYGIEKMTCRRVLLLRYFGENFDPKNCNTTCDNCQRRMKNHEKIDIDMTDHLKNIAMIVDGIYRKRKRAPFATGNHITDVYTGSKSSKIMKCRDNDLPQYNLGSDLKGKTKSRIYQCLQELVSRRIIRLTSKSSKYGVIEYYVPDNISLINLRDFKPFVIYEYKETNDEGLSNEEILLYNKLKEARDQKLAIEGIDVEQFMPNSCLRSIAKNHPTNQDDLKKLKVMTKTRMDKLGDEFLRVLTNGKVTHQTHSPPKLPLSRPPPPSPPSTSPPQHLQQQNKSNNQVKGPGWYNQNNNNQNNVDINTLNAAALSGMIQSNPEAFANVISTLVSIANNLKK</sequence>
<dbReference type="GO" id="GO:0005694">
    <property type="term" value="C:chromosome"/>
    <property type="evidence" value="ECO:0000318"/>
    <property type="project" value="GO_Central"/>
</dbReference>
<feature type="region of interest" description="Disordered" evidence="13">
    <location>
        <begin position="989"/>
        <end position="1041"/>
    </location>
</feature>
<evidence type="ECO:0000256" key="11">
    <source>
        <dbReference type="ARBA" id="ARBA00034808"/>
    </source>
</evidence>
<dbReference type="GO" id="GO:0009378">
    <property type="term" value="F:four-way junction helicase activity"/>
    <property type="evidence" value="ECO:0000318"/>
    <property type="project" value="GO_Central"/>
</dbReference>
<dbReference type="InParanoid" id="A2DZA7"/>
<dbReference type="SMART" id="SM00487">
    <property type="entry name" value="DEXDc"/>
    <property type="match status" value="1"/>
</dbReference>
<dbReference type="VEuPathDB" id="TrichDB:TVAGG3_1017420"/>
<dbReference type="InterPro" id="IPR036388">
    <property type="entry name" value="WH-like_DNA-bd_sf"/>
</dbReference>
<dbReference type="eggNOG" id="KOG0351">
    <property type="taxonomic scope" value="Eukaryota"/>
</dbReference>
<dbReference type="SUPFAM" id="SSF47819">
    <property type="entry name" value="HRDC-like"/>
    <property type="match status" value="1"/>
</dbReference>
<dbReference type="FunFam" id="3.40.50.300:FF:000340">
    <property type="entry name" value="Bloom syndrome, RecQ helicase"/>
    <property type="match status" value="1"/>
</dbReference>
<dbReference type="PANTHER" id="PTHR13710:SF153">
    <property type="entry name" value="RECQ-LIKE DNA HELICASE BLM"/>
    <property type="match status" value="1"/>
</dbReference>
<feature type="domain" description="Helicase C-terminal" evidence="16">
    <location>
        <begin position="584"/>
        <end position="739"/>
    </location>
</feature>
<feature type="compositionally biased region" description="Polar residues" evidence="13">
    <location>
        <begin position="102"/>
        <end position="123"/>
    </location>
</feature>
<feature type="domain" description="HRDC" evidence="14">
    <location>
        <begin position="914"/>
        <end position="994"/>
    </location>
</feature>
<keyword evidence="6" id="KW-0067">ATP-binding</keyword>
<dbReference type="VEuPathDB" id="TrichDB:TVAG_486790"/>
<keyword evidence="18" id="KW-1185">Reference proteome</keyword>
<dbReference type="GO" id="GO:0016787">
    <property type="term" value="F:hydrolase activity"/>
    <property type="evidence" value="ECO:0007669"/>
    <property type="project" value="UniProtKB-KW"/>
</dbReference>
<feature type="compositionally biased region" description="Low complexity" evidence="13">
    <location>
        <begin position="74"/>
        <end position="85"/>
    </location>
</feature>
<evidence type="ECO:0000256" key="9">
    <source>
        <dbReference type="ARBA" id="ARBA00023242"/>
    </source>
</evidence>
<evidence type="ECO:0000313" key="17">
    <source>
        <dbReference type="EMBL" id="EAY14236.1"/>
    </source>
</evidence>
<dbReference type="InterPro" id="IPR018982">
    <property type="entry name" value="RQC_domain"/>
</dbReference>
<evidence type="ECO:0000256" key="2">
    <source>
        <dbReference type="ARBA" id="ARBA00005446"/>
    </source>
</evidence>
<dbReference type="STRING" id="5722.A2DZA7"/>
<proteinExistence type="inferred from homology"/>
<dbReference type="InterPro" id="IPR044876">
    <property type="entry name" value="HRDC_dom_sf"/>
</dbReference>
<dbReference type="CDD" id="cd18794">
    <property type="entry name" value="SF2_C_RecQ"/>
    <property type="match status" value="1"/>
</dbReference>
<dbReference type="Pfam" id="PF16124">
    <property type="entry name" value="RecQ_Zn_bind"/>
    <property type="match status" value="1"/>
</dbReference>
<dbReference type="GO" id="GO:0000724">
    <property type="term" value="P:double-strand break repair via homologous recombination"/>
    <property type="evidence" value="ECO:0000318"/>
    <property type="project" value="GO_Central"/>
</dbReference>
<dbReference type="SMART" id="SM00490">
    <property type="entry name" value="HELICc"/>
    <property type="match status" value="1"/>
</dbReference>
<evidence type="ECO:0000256" key="4">
    <source>
        <dbReference type="ARBA" id="ARBA00022801"/>
    </source>
</evidence>
<dbReference type="FunCoup" id="A2DZA7">
    <property type="interactions" value="264"/>
</dbReference>
<evidence type="ECO:0000256" key="10">
    <source>
        <dbReference type="ARBA" id="ARBA00034617"/>
    </source>
</evidence>
<dbReference type="PROSITE" id="PS51192">
    <property type="entry name" value="HELICASE_ATP_BIND_1"/>
    <property type="match status" value="1"/>
</dbReference>
<evidence type="ECO:0000259" key="16">
    <source>
        <dbReference type="PROSITE" id="PS51194"/>
    </source>
</evidence>
<dbReference type="CDD" id="cd17920">
    <property type="entry name" value="DEXHc_RecQ"/>
    <property type="match status" value="1"/>
</dbReference>
<comment type="catalytic activity">
    <reaction evidence="10">
        <text>Couples ATP hydrolysis with the unwinding of duplex DNA by translocating in the 3'-5' direction.</text>
        <dbReference type="EC" id="5.6.2.4"/>
    </reaction>
</comment>
<dbReference type="SUPFAM" id="SSF52540">
    <property type="entry name" value="P-loop containing nucleoside triphosphate hydrolases"/>
    <property type="match status" value="1"/>
</dbReference>
<evidence type="ECO:0000259" key="15">
    <source>
        <dbReference type="PROSITE" id="PS51192"/>
    </source>
</evidence>
<keyword evidence="12" id="KW-0175">Coiled coil</keyword>
<dbReference type="OrthoDB" id="10261556at2759"/>
<dbReference type="AlphaFoldDB" id="A2DZA7"/>
<reference evidence="17" key="1">
    <citation type="submission" date="2006-10" db="EMBL/GenBank/DDBJ databases">
        <authorList>
            <person name="Amadeo P."/>
            <person name="Zhao Q."/>
            <person name="Wortman J."/>
            <person name="Fraser-Liggett C."/>
            <person name="Carlton J."/>
        </authorList>
    </citation>
    <scope>NUCLEOTIDE SEQUENCE</scope>
    <source>
        <strain evidence="17">G3</strain>
    </source>
</reference>
<dbReference type="SMR" id="A2DZA7"/>
<dbReference type="Pfam" id="PF09382">
    <property type="entry name" value="RQC"/>
    <property type="match status" value="1"/>
</dbReference>
<evidence type="ECO:0000256" key="1">
    <source>
        <dbReference type="ARBA" id="ARBA00004123"/>
    </source>
</evidence>
<dbReference type="InterPro" id="IPR032284">
    <property type="entry name" value="RecQ_Zn-bd"/>
</dbReference>
<evidence type="ECO:0000259" key="14">
    <source>
        <dbReference type="PROSITE" id="PS50967"/>
    </source>
</evidence>
<dbReference type="Gene3D" id="1.10.150.80">
    <property type="entry name" value="HRDC domain"/>
    <property type="match status" value="1"/>
</dbReference>
<dbReference type="FunFam" id="1.10.150.80:FF:000036">
    <property type="entry name" value="ATP-dependent DNA helicase, RecQ family protein"/>
    <property type="match status" value="1"/>
</dbReference>
<feature type="domain" description="Helicase ATP-binding" evidence="15">
    <location>
        <begin position="389"/>
        <end position="562"/>
    </location>
</feature>
<evidence type="ECO:0000256" key="3">
    <source>
        <dbReference type="ARBA" id="ARBA00022741"/>
    </source>
</evidence>
<dbReference type="Gene3D" id="1.10.10.10">
    <property type="entry name" value="Winged helix-like DNA-binding domain superfamily/Winged helix DNA-binding domain"/>
    <property type="match status" value="1"/>
</dbReference>
<keyword evidence="5 17" id="KW-0347">Helicase</keyword>
<dbReference type="InterPro" id="IPR002121">
    <property type="entry name" value="HRDC_dom"/>
</dbReference>
<feature type="compositionally biased region" description="Basic and acidic residues" evidence="13">
    <location>
        <begin position="55"/>
        <end position="68"/>
    </location>
</feature>
<protein>
    <recommendedName>
        <fullName evidence="11">DNA 3'-5' helicase</fullName>
        <ecNumber evidence="11">5.6.2.4</ecNumber>
    </recommendedName>
</protein>
<dbReference type="Pfam" id="PF00271">
    <property type="entry name" value="Helicase_C"/>
    <property type="match status" value="1"/>
</dbReference>
<evidence type="ECO:0000256" key="6">
    <source>
        <dbReference type="ARBA" id="ARBA00022840"/>
    </source>
</evidence>
<gene>
    <name evidence="17" type="ORF">TVAG_486790</name>
</gene>
<evidence type="ECO:0000256" key="13">
    <source>
        <dbReference type="SAM" id="MobiDB-lite"/>
    </source>
</evidence>
<evidence type="ECO:0000256" key="7">
    <source>
        <dbReference type="ARBA" id="ARBA00023125"/>
    </source>
</evidence>
<dbReference type="Gene3D" id="3.40.50.300">
    <property type="entry name" value="P-loop containing nucleotide triphosphate hydrolases"/>
    <property type="match status" value="2"/>
</dbReference>
<dbReference type="GO" id="GO:0005524">
    <property type="term" value="F:ATP binding"/>
    <property type="evidence" value="ECO:0007669"/>
    <property type="project" value="UniProtKB-KW"/>
</dbReference>
<dbReference type="FunFam" id="3.40.50.300:FF:001389">
    <property type="entry name" value="ATP-dependent DNA helicase RecQ"/>
    <property type="match status" value="1"/>
</dbReference>
<keyword evidence="8" id="KW-0413">Isomerase</keyword>
<evidence type="ECO:0000256" key="5">
    <source>
        <dbReference type="ARBA" id="ARBA00022806"/>
    </source>
</evidence>
<keyword evidence="7" id="KW-0238">DNA-binding</keyword>
<dbReference type="GO" id="GO:0005737">
    <property type="term" value="C:cytoplasm"/>
    <property type="evidence" value="ECO:0000318"/>
    <property type="project" value="GO_Central"/>
</dbReference>
<comment type="similarity">
    <text evidence="2">Belongs to the helicase family. RecQ subfamily.</text>
</comment>
<dbReference type="InterPro" id="IPR027417">
    <property type="entry name" value="P-loop_NTPase"/>
</dbReference>
<dbReference type="PROSITE" id="PS50967">
    <property type="entry name" value="HRDC"/>
    <property type="match status" value="1"/>
</dbReference>
<feature type="coiled-coil region" evidence="12">
    <location>
        <begin position="188"/>
        <end position="242"/>
    </location>
</feature>
<accession>A2DZA7</accession>
<evidence type="ECO:0000256" key="8">
    <source>
        <dbReference type="ARBA" id="ARBA00023235"/>
    </source>
</evidence>
<dbReference type="KEGG" id="tva:4772223"/>
<feature type="compositionally biased region" description="Polar residues" evidence="13">
    <location>
        <begin position="147"/>
        <end position="168"/>
    </location>
</feature>
<feature type="compositionally biased region" description="Pro residues" evidence="13">
    <location>
        <begin position="86"/>
        <end position="97"/>
    </location>
</feature>
<keyword evidence="9" id="KW-0539">Nucleus</keyword>
<evidence type="ECO:0000313" key="18">
    <source>
        <dbReference type="Proteomes" id="UP000001542"/>
    </source>
</evidence>
<feature type="region of interest" description="Disordered" evidence="13">
    <location>
        <begin position="55"/>
        <end position="170"/>
    </location>
</feature>
<dbReference type="EMBL" id="DS113273">
    <property type="protein sequence ID" value="EAY14236.1"/>
    <property type="molecule type" value="Genomic_DNA"/>
</dbReference>
<name>A2DZA7_TRIV3</name>
<dbReference type="GO" id="GO:0006260">
    <property type="term" value="P:DNA replication"/>
    <property type="evidence" value="ECO:0000318"/>
    <property type="project" value="GO_Central"/>
</dbReference>
<dbReference type="GO" id="GO:0005634">
    <property type="term" value="C:nucleus"/>
    <property type="evidence" value="ECO:0000318"/>
    <property type="project" value="GO_Central"/>
</dbReference>
<dbReference type="PANTHER" id="PTHR13710">
    <property type="entry name" value="DNA HELICASE RECQ FAMILY MEMBER"/>
    <property type="match status" value="1"/>
</dbReference>
<dbReference type="Pfam" id="PF00270">
    <property type="entry name" value="DEAD"/>
    <property type="match status" value="1"/>
</dbReference>